<feature type="domain" description="Doubled CXXCH motif" evidence="2">
    <location>
        <begin position="150"/>
        <end position="198"/>
    </location>
</feature>
<dbReference type="InterPro" id="IPR036280">
    <property type="entry name" value="Multihaem_cyt_sf"/>
</dbReference>
<protein>
    <recommendedName>
        <fullName evidence="2">Doubled CXXCH motif domain-containing protein</fullName>
    </recommendedName>
</protein>
<reference evidence="3" key="1">
    <citation type="submission" date="2018-06" db="EMBL/GenBank/DDBJ databases">
        <authorList>
            <person name="Zhirakovskaya E."/>
        </authorList>
    </citation>
    <scope>NUCLEOTIDE SEQUENCE</scope>
</reference>
<proteinExistence type="predicted"/>
<keyword evidence="1" id="KW-0732">Signal</keyword>
<dbReference type="GO" id="GO:0016491">
    <property type="term" value="F:oxidoreductase activity"/>
    <property type="evidence" value="ECO:0007669"/>
    <property type="project" value="TreeGrafter"/>
</dbReference>
<dbReference type="EMBL" id="UOEX01000207">
    <property type="protein sequence ID" value="VAW37294.1"/>
    <property type="molecule type" value="Genomic_DNA"/>
</dbReference>
<evidence type="ECO:0000256" key="1">
    <source>
        <dbReference type="ARBA" id="ARBA00022729"/>
    </source>
</evidence>
<dbReference type="SUPFAM" id="SSF48695">
    <property type="entry name" value="Multiheme cytochromes"/>
    <property type="match status" value="1"/>
</dbReference>
<sequence length="290" mass="32907">MNSEYPAARSQSNVLILSLFILLCVIPAVSAKPLFPHPATTAANCRTAKCHVGLTTHPPAFKCQACHTLKAAGHPDKKQKITLKPFNCLKCHETTVNYNYLHAPVAAGDCLTCHNPHASKDSMYIDRRGAKIICYKCHSSVVRKTDTVLHGPVKDDKCQLCHTPHGSYFPNLLKDKYSTKYFNDYTPDTYKFCFRCHKIDLLLYPTTSYNTNFRDGKKNLHYLHTHRPKGIACKLCHRVHASRRPELMADKVKFGDWQMPINFTITKNGGRCLPGCHAARSYNRTIKYKR</sequence>
<name>A0A3B0W109_9ZZZZ</name>
<gene>
    <name evidence="3" type="ORF">MNBD_DELTA03-1687</name>
</gene>
<organism evidence="3">
    <name type="scientific">hydrothermal vent metagenome</name>
    <dbReference type="NCBI Taxonomy" id="652676"/>
    <lineage>
        <taxon>unclassified sequences</taxon>
        <taxon>metagenomes</taxon>
        <taxon>ecological metagenomes</taxon>
    </lineage>
</organism>
<evidence type="ECO:0000313" key="3">
    <source>
        <dbReference type="EMBL" id="VAW37294.1"/>
    </source>
</evidence>
<evidence type="ECO:0000259" key="2">
    <source>
        <dbReference type="Pfam" id="PF09699"/>
    </source>
</evidence>
<dbReference type="NCBIfam" id="TIGR01905">
    <property type="entry name" value="paired_CXXCH_1"/>
    <property type="match status" value="2"/>
</dbReference>
<dbReference type="Gene3D" id="1.10.1130.10">
    <property type="entry name" value="Flavocytochrome C3, Chain A"/>
    <property type="match status" value="2"/>
</dbReference>
<dbReference type="AlphaFoldDB" id="A0A3B0W109"/>
<feature type="domain" description="Doubled CXXCH motif" evidence="2">
    <location>
        <begin position="102"/>
        <end position="140"/>
    </location>
</feature>
<dbReference type="InterPro" id="IPR051829">
    <property type="entry name" value="Multiheme_Cytochr_ET"/>
</dbReference>
<dbReference type="InterPro" id="IPR010177">
    <property type="entry name" value="Paired_CXXCH_1"/>
</dbReference>
<dbReference type="PANTHER" id="PTHR35038:SF6">
    <property type="entry name" value="SURFACE LOCALIZED DECAHEME CYTOCHROME C LIPOPROTEIN"/>
    <property type="match status" value="1"/>
</dbReference>
<dbReference type="Pfam" id="PF09699">
    <property type="entry name" value="Paired_CXXCH_1"/>
    <property type="match status" value="2"/>
</dbReference>
<dbReference type="PANTHER" id="PTHR35038">
    <property type="entry name" value="DISSIMILATORY SULFITE REDUCTASE SIRA"/>
    <property type="match status" value="1"/>
</dbReference>
<accession>A0A3B0W109</accession>